<proteinExistence type="predicted"/>
<evidence type="ECO:0000313" key="2">
    <source>
        <dbReference type="Proteomes" id="UP000008674"/>
    </source>
</evidence>
<accession>Q2S3J6</accession>
<dbReference type="HOGENOM" id="CLU_3296306_0_0_10"/>
<organism evidence="1 2">
    <name type="scientific">Salinibacter ruber (strain DSM 13855 / M31)</name>
    <dbReference type="NCBI Taxonomy" id="309807"/>
    <lineage>
        <taxon>Bacteria</taxon>
        <taxon>Pseudomonadati</taxon>
        <taxon>Rhodothermota</taxon>
        <taxon>Rhodothermia</taxon>
        <taxon>Rhodothermales</taxon>
        <taxon>Salinibacteraceae</taxon>
        <taxon>Salinibacter</taxon>
    </lineage>
</organism>
<reference evidence="1 2" key="1">
    <citation type="journal article" date="2005" name="Proc. Natl. Acad. Sci. U.S.A.">
        <title>The genome of Salinibacter ruber: convergence and gene exchange among hyperhalophilic bacteria and archaea.</title>
        <authorList>
            <person name="Mongodin E.F."/>
            <person name="Nelson K.E."/>
            <person name="Daugherty S."/>
            <person name="Deboy R.T."/>
            <person name="Wister J."/>
            <person name="Khouri H."/>
            <person name="Weidman J."/>
            <person name="Walsh D.A."/>
            <person name="Papke R.T."/>
            <person name="Sanchez Perez G."/>
            <person name="Sharma A.K."/>
            <person name="Nesbo C.L."/>
            <person name="MacLeod D."/>
            <person name="Bapteste E."/>
            <person name="Doolittle W.F."/>
            <person name="Charlebois R.L."/>
            <person name="Legault B."/>
            <person name="Rodriguez-Valera F."/>
        </authorList>
    </citation>
    <scope>NUCLEOTIDE SEQUENCE [LARGE SCALE GENOMIC DNA]</scope>
    <source>
        <strain evidence="2">DSM 13855 / CECT 5946 / M31</strain>
    </source>
</reference>
<name>Q2S3J6_SALRD</name>
<dbReference type="EMBL" id="CP000159">
    <property type="protein sequence ID" value="ABC46113.1"/>
    <property type="molecule type" value="Genomic_DNA"/>
</dbReference>
<keyword evidence="2" id="KW-1185">Reference proteome</keyword>
<protein>
    <submittedName>
        <fullName evidence="1">Uncharacterized protein</fullName>
    </submittedName>
</protein>
<dbReference type="KEGG" id="sru:SRU_1107"/>
<gene>
    <name evidence="1" type="ordered locus">SRU_1107</name>
</gene>
<dbReference type="AlphaFoldDB" id="Q2S3J6"/>
<evidence type="ECO:0000313" key="1">
    <source>
        <dbReference type="EMBL" id="ABC46113.1"/>
    </source>
</evidence>
<dbReference type="Proteomes" id="UP000008674">
    <property type="component" value="Chromosome"/>
</dbReference>
<sequence length="40" mass="4617">MDLTTRQISEGIPQLFRDLIIQSILVNEIGQNDARPYRAM</sequence>
<dbReference type="EnsemblBacteria" id="ABC46113">
    <property type="protein sequence ID" value="ABC46113"/>
    <property type="gene ID" value="SRU_1107"/>
</dbReference>